<reference evidence="1 2" key="1">
    <citation type="journal article" date="2014" name="Curr. Biol.">
        <title>The genome of the clonal raider ant Cerapachys biroi.</title>
        <authorList>
            <person name="Oxley P.R."/>
            <person name="Ji L."/>
            <person name="Fetter-Pruneda I."/>
            <person name="McKenzie S.K."/>
            <person name="Li C."/>
            <person name="Hu H."/>
            <person name="Zhang G."/>
            <person name="Kronauer D.J."/>
        </authorList>
    </citation>
    <scope>NUCLEOTIDE SEQUENCE [LARGE SCALE GENOMIC DNA]</scope>
</reference>
<dbReference type="PANTHER" id="PTHR33053:SF9">
    <property type="entry name" value="AGAP000105-PA"/>
    <property type="match status" value="1"/>
</dbReference>
<name>A0A026VW44_OOCBI</name>
<dbReference type="EMBL" id="KK107714">
    <property type="protein sequence ID" value="EZA48013.1"/>
    <property type="molecule type" value="Genomic_DNA"/>
</dbReference>
<dbReference type="OMA" id="ERICKRT"/>
<gene>
    <name evidence="1" type="ORF">X777_14474</name>
</gene>
<proteinExistence type="predicted"/>
<dbReference type="OrthoDB" id="7549170at2759"/>
<dbReference type="PANTHER" id="PTHR33053">
    <property type="entry name" value="PROTEIN, PUTATIVE-RELATED"/>
    <property type="match status" value="1"/>
</dbReference>
<accession>A0A026VW44</accession>
<evidence type="ECO:0008006" key="3">
    <source>
        <dbReference type="Google" id="ProtNLM"/>
    </source>
</evidence>
<protein>
    <recommendedName>
        <fullName evidence="3">Transposase domain-containing protein</fullName>
    </recommendedName>
</protein>
<keyword evidence="2" id="KW-1185">Reference proteome</keyword>
<organism evidence="1 2">
    <name type="scientific">Ooceraea biroi</name>
    <name type="common">Clonal raider ant</name>
    <name type="synonym">Cerapachys biroi</name>
    <dbReference type="NCBI Taxonomy" id="2015173"/>
    <lineage>
        <taxon>Eukaryota</taxon>
        <taxon>Metazoa</taxon>
        <taxon>Ecdysozoa</taxon>
        <taxon>Arthropoda</taxon>
        <taxon>Hexapoda</taxon>
        <taxon>Insecta</taxon>
        <taxon>Pterygota</taxon>
        <taxon>Neoptera</taxon>
        <taxon>Endopterygota</taxon>
        <taxon>Hymenoptera</taxon>
        <taxon>Apocrita</taxon>
        <taxon>Aculeata</taxon>
        <taxon>Formicoidea</taxon>
        <taxon>Formicidae</taxon>
        <taxon>Dorylinae</taxon>
        <taxon>Ooceraea</taxon>
    </lineage>
</organism>
<sequence length="633" mass="73573">MEESFPNDTSLLNNSIISSNSIDSDRDIINSNNDLSTYAKNENKDTSLRKKLASWAIEENITQNSFKKLLEILRNENDLTPFHNLPKDPRTMLLTPSNLTSIKMNTGSFHYFGIAQSINILINQCGVSLLNCTSFELAVNIDGLPISKSSSNCLWPILVQIKSIEVLKKYVLMVALYHGNGKPENPNEYLKEFVNEAIYLTTNGIFINNQKYDLKIKVIICDTPAKSYILNVKSHTGYYSCTKCKVEGCLINKILCFSHTNAMKRTDVEFRQQHDEDYHKGMTILTNLPHFDMIKDVILDYMHLICLGVMKRLITHKKYGWVYGKQPYKLSYRQVESISNKIKNLNKYIPVEFPRKGRSLEECPRFKATEFKLILLYTGPVIFKQILAKKNYYHFLTLHVATLIMCSNEFCKKIDMVNYAKDLMKCFVETSIDIYDQDFVSYNVHNLLHIHEDVIRFGNLNEFSAFPFENYMMQLKKMIRKKEKPLEQIIRRVFEYNNIPRLENQFENNIVAKEYYIGLLLPNCVGQYKELKLKSCVFKLNTADCYVQMFDNDIVKICNITYYNNIICIIGQKFLEKKSFFMKPCDSAILGIYIVSLDKLSSLKIYSLVDIKCKLMLLPYEDNNAVIFPLLHM</sequence>
<evidence type="ECO:0000313" key="1">
    <source>
        <dbReference type="EMBL" id="EZA48013.1"/>
    </source>
</evidence>
<dbReference type="AlphaFoldDB" id="A0A026VW44"/>
<evidence type="ECO:0000313" key="2">
    <source>
        <dbReference type="Proteomes" id="UP000053097"/>
    </source>
</evidence>
<dbReference type="Proteomes" id="UP000053097">
    <property type="component" value="Unassembled WGS sequence"/>
</dbReference>